<accession>V7HXF2</accession>
<dbReference type="PATRIC" id="fig|1392007.3.peg.616"/>
<feature type="compositionally biased region" description="Low complexity" evidence="2">
    <location>
        <begin position="285"/>
        <end position="297"/>
    </location>
</feature>
<feature type="compositionally biased region" description="Low complexity" evidence="2">
    <location>
        <begin position="321"/>
        <end position="365"/>
    </location>
</feature>
<comment type="caution">
    <text evidence="3">The sequence shown here is derived from an EMBL/GenBank/DDBJ whole genome shotgun (WGS) entry which is preliminary data.</text>
</comment>
<feature type="compositionally biased region" description="Low complexity" evidence="2">
    <location>
        <begin position="249"/>
        <end position="265"/>
    </location>
</feature>
<keyword evidence="3" id="KW-0418">Kinase</keyword>
<dbReference type="Proteomes" id="UP000018559">
    <property type="component" value="Unassembled WGS sequence"/>
</dbReference>
<feature type="coiled-coil region" evidence="1">
    <location>
        <begin position="73"/>
        <end position="100"/>
    </location>
</feature>
<organism evidence="3 4">
    <name type="scientific">Ligilactobacillus equi DPC 6820</name>
    <dbReference type="NCBI Taxonomy" id="1392007"/>
    <lineage>
        <taxon>Bacteria</taxon>
        <taxon>Bacillati</taxon>
        <taxon>Bacillota</taxon>
        <taxon>Bacilli</taxon>
        <taxon>Lactobacillales</taxon>
        <taxon>Lactobacillaceae</taxon>
        <taxon>Ligilactobacillus</taxon>
    </lineage>
</organism>
<feature type="compositionally biased region" description="Basic and acidic residues" evidence="2">
    <location>
        <begin position="218"/>
        <end position="248"/>
    </location>
</feature>
<feature type="compositionally biased region" description="Polar residues" evidence="2">
    <location>
        <begin position="298"/>
        <end position="320"/>
    </location>
</feature>
<evidence type="ECO:0000313" key="4">
    <source>
        <dbReference type="Proteomes" id="UP000018559"/>
    </source>
</evidence>
<evidence type="ECO:0000256" key="2">
    <source>
        <dbReference type="SAM" id="MobiDB-lite"/>
    </source>
</evidence>
<dbReference type="GO" id="GO:0004674">
    <property type="term" value="F:protein serine/threonine kinase activity"/>
    <property type="evidence" value="ECO:0007669"/>
    <property type="project" value="UniProtKB-KW"/>
</dbReference>
<keyword evidence="4" id="KW-1185">Reference proteome</keyword>
<evidence type="ECO:0000256" key="1">
    <source>
        <dbReference type="SAM" id="Coils"/>
    </source>
</evidence>
<name>V7HXF2_9LACO</name>
<protein>
    <submittedName>
        <fullName evidence="3">Non-specific serine/threonine protein kinase</fullName>
    </submittedName>
</protein>
<sequence length="403" mass="44948">MPANLNYSVDQLLDDTEHVLQGYSTYYNAIVVAYQSNDDMRKQGNLIMPINAVDYQTIFSNIKKMRSVISKERHELATMKVELENKIAEYEEERDKNRRISDIEKQMKIDRVGFSKDLADFILTSIGGEIPNENDNEDLKKLQTTQITNTPQNEDDSPLSMLDKSEKQGIELTQTSHESLLSEKDDETSTSELNEVDSANSDANIDNSINDNISSDDSGTKSDNDEVEKEKAFKDDFTKENEEEKQSSESESLSKSISLSEGESLAEQVATSQMKVANANKRSLSESSSNSVEQSESIAQSLSESESISKAESLSEETQNSLSLSVSKSLSTSESLFKSQSESLSLSKSESVSLSEAEALESVVETSEETAQNDRRTLDFDPNDNGLIQDYDDLDDVDDDEYF</sequence>
<keyword evidence="3" id="KW-0808">Transferase</keyword>
<reference evidence="3 4" key="1">
    <citation type="journal article" date="2014" name="Genome Announc.">
        <title>The Genome of the Predominant Equine Lactobacillus Species, Lactobacillus equi, Is Reflective of Its Lifestyle Adaptations to an Herbivorous Host.</title>
        <authorList>
            <person name="O'Donnell M.M."/>
            <person name="Harris H.M."/>
            <person name="O'Toole P.W."/>
            <person name="Ross R.P."/>
        </authorList>
    </citation>
    <scope>NUCLEOTIDE SEQUENCE [LARGE SCALE GENOMIC DNA]</scope>
    <source>
        <strain evidence="3 4">DPC 6820</strain>
    </source>
</reference>
<dbReference type="RefSeq" id="WP_023859287.1">
    <property type="nucleotide sequence ID" value="NZ_AWWH01000066.1"/>
</dbReference>
<evidence type="ECO:0000313" key="3">
    <source>
        <dbReference type="EMBL" id="ETA74572.1"/>
    </source>
</evidence>
<feature type="compositionally biased region" description="Low complexity" evidence="2">
    <location>
        <begin position="197"/>
        <end position="217"/>
    </location>
</feature>
<feature type="region of interest" description="Disordered" evidence="2">
    <location>
        <begin position="174"/>
        <end position="403"/>
    </location>
</feature>
<feature type="compositionally biased region" description="Acidic residues" evidence="2">
    <location>
        <begin position="390"/>
        <end position="403"/>
    </location>
</feature>
<dbReference type="AlphaFoldDB" id="V7HXF2"/>
<dbReference type="EMBL" id="AWWH01000066">
    <property type="protein sequence ID" value="ETA74572.1"/>
    <property type="molecule type" value="Genomic_DNA"/>
</dbReference>
<keyword evidence="1" id="KW-0175">Coiled coil</keyword>
<keyword evidence="3" id="KW-0723">Serine/threonine-protein kinase</keyword>
<proteinExistence type="predicted"/>
<gene>
    <name evidence="3" type="ORF">LEQ_0437c</name>
</gene>